<dbReference type="EMBL" id="VOIH02000001">
    <property type="protein sequence ID" value="KAF3456130.1"/>
    <property type="molecule type" value="Genomic_DNA"/>
</dbReference>
<keyword evidence="4" id="KW-1185">Reference proteome</keyword>
<evidence type="ECO:0000259" key="2">
    <source>
        <dbReference type="Pfam" id="PF14244"/>
    </source>
</evidence>
<protein>
    <recommendedName>
        <fullName evidence="2">Retrotransposon Copia-like N-terminal domain-containing protein</fullName>
    </recommendedName>
</protein>
<evidence type="ECO:0000256" key="1">
    <source>
        <dbReference type="SAM" id="MobiDB-lite"/>
    </source>
</evidence>
<dbReference type="OrthoDB" id="1748484at2759"/>
<reference evidence="3" key="1">
    <citation type="submission" date="2020-03" db="EMBL/GenBank/DDBJ databases">
        <title>A high-quality chromosome-level genome assembly of a woody plant with both climbing and erect habits, Rhamnella rubrinervis.</title>
        <authorList>
            <person name="Lu Z."/>
            <person name="Yang Y."/>
            <person name="Zhu X."/>
            <person name="Sun Y."/>
        </authorList>
    </citation>
    <scope>NUCLEOTIDE SEQUENCE</scope>
    <source>
        <strain evidence="3">BYM</strain>
        <tissue evidence="3">Leaf</tissue>
    </source>
</reference>
<feature type="region of interest" description="Disordered" evidence="1">
    <location>
        <begin position="255"/>
        <end position="276"/>
    </location>
</feature>
<dbReference type="InterPro" id="IPR029472">
    <property type="entry name" value="Copia-like_N"/>
</dbReference>
<evidence type="ECO:0000313" key="4">
    <source>
        <dbReference type="Proteomes" id="UP000796880"/>
    </source>
</evidence>
<dbReference type="AlphaFoldDB" id="A0A8K0HP96"/>
<sequence length="276" mass="30433">MQSLQDYPLKLSLPQHANSHVDPVHVNHVSVQFLLESISSWEVFDLFGRKLLNAQLLNKMKVTLSSANVVLNDIYSRWVAKVTCSAGADNTMRTVCAKGTPMAYRSEACFTIHYYSNSSATPISTSVQFNFTLPIRLDSNNYLVWKSQLLPAIRGHRLLGYLDGTLPCPEIVSDDPNVIADAEHWHVGSSFSNSYQLGAAGHQVSKSSGGPATVTPFKVEEMAEEKVNSIANCVASLALTCIRYHRFNKDFQPPPRRNDNAVFAANTVSPPKHLVG</sequence>
<accession>A0A8K0HP96</accession>
<proteinExistence type="predicted"/>
<comment type="caution">
    <text evidence="3">The sequence shown here is derived from an EMBL/GenBank/DDBJ whole genome shotgun (WGS) entry which is preliminary data.</text>
</comment>
<gene>
    <name evidence="3" type="ORF">FNV43_RR00778</name>
</gene>
<organism evidence="3 4">
    <name type="scientific">Rhamnella rubrinervis</name>
    <dbReference type="NCBI Taxonomy" id="2594499"/>
    <lineage>
        <taxon>Eukaryota</taxon>
        <taxon>Viridiplantae</taxon>
        <taxon>Streptophyta</taxon>
        <taxon>Embryophyta</taxon>
        <taxon>Tracheophyta</taxon>
        <taxon>Spermatophyta</taxon>
        <taxon>Magnoliopsida</taxon>
        <taxon>eudicotyledons</taxon>
        <taxon>Gunneridae</taxon>
        <taxon>Pentapetalae</taxon>
        <taxon>rosids</taxon>
        <taxon>fabids</taxon>
        <taxon>Rosales</taxon>
        <taxon>Rhamnaceae</taxon>
        <taxon>rhamnoid group</taxon>
        <taxon>Rhamneae</taxon>
        <taxon>Rhamnella</taxon>
    </lineage>
</organism>
<dbReference type="Pfam" id="PF14244">
    <property type="entry name" value="Retrotran_gag_3"/>
    <property type="match status" value="1"/>
</dbReference>
<evidence type="ECO:0000313" key="3">
    <source>
        <dbReference type="EMBL" id="KAF3456130.1"/>
    </source>
</evidence>
<dbReference type="Proteomes" id="UP000796880">
    <property type="component" value="Unassembled WGS sequence"/>
</dbReference>
<name>A0A8K0HP96_9ROSA</name>
<feature type="domain" description="Retrotransposon Copia-like N-terminal" evidence="2">
    <location>
        <begin position="134"/>
        <end position="169"/>
    </location>
</feature>